<comment type="caution">
    <text evidence="2">The sequence shown here is derived from an EMBL/GenBank/DDBJ whole genome shotgun (WGS) entry which is preliminary data.</text>
</comment>
<dbReference type="CDD" id="cd03454">
    <property type="entry name" value="YdeM"/>
    <property type="match status" value="1"/>
</dbReference>
<proteinExistence type="predicted"/>
<dbReference type="InterPro" id="IPR029069">
    <property type="entry name" value="HotDog_dom_sf"/>
</dbReference>
<organism evidence="2 3">
    <name type="scientific">Vagococcus fluvialis</name>
    <dbReference type="NCBI Taxonomy" id="2738"/>
    <lineage>
        <taxon>Bacteria</taxon>
        <taxon>Bacillati</taxon>
        <taxon>Bacillota</taxon>
        <taxon>Bacilli</taxon>
        <taxon>Lactobacillales</taxon>
        <taxon>Enterococcaceae</taxon>
        <taxon>Vagococcus</taxon>
    </lineage>
</organism>
<dbReference type="InterPro" id="IPR002539">
    <property type="entry name" value="MaoC-like_dom"/>
</dbReference>
<sequence>MKIKKMSADEFKVGQTFKSHTLTITADEIKEFASKYDPQPFHLDEEKAKDSFFKELVASGWHTASVTMRLWIDSIPFEKGAVGLGVNLEWKKPVRPGDVLHVESTIKEIKPSKSRPERVYMVIESKAIDQNNEICEIMTANLMTFR</sequence>
<dbReference type="PANTHER" id="PTHR43664:SF1">
    <property type="entry name" value="BETA-METHYLMALYL-COA DEHYDRATASE"/>
    <property type="match status" value="1"/>
</dbReference>
<dbReference type="RefSeq" id="WP_227258504.1">
    <property type="nucleotide sequence ID" value="NZ_CP081459.1"/>
</dbReference>
<protein>
    <recommendedName>
        <fullName evidence="1">MaoC-like domain-containing protein</fullName>
    </recommendedName>
</protein>
<evidence type="ECO:0000313" key="2">
    <source>
        <dbReference type="EMBL" id="RSU01478.1"/>
    </source>
</evidence>
<dbReference type="InterPro" id="IPR052342">
    <property type="entry name" value="MCH/BMMD"/>
</dbReference>
<dbReference type="EMBL" id="NGJX01000007">
    <property type="protein sequence ID" value="RSU01478.1"/>
    <property type="molecule type" value="Genomic_DNA"/>
</dbReference>
<dbReference type="SUPFAM" id="SSF54637">
    <property type="entry name" value="Thioesterase/thiol ester dehydrase-isomerase"/>
    <property type="match status" value="1"/>
</dbReference>
<dbReference type="Proteomes" id="UP000288197">
    <property type="component" value="Unassembled WGS sequence"/>
</dbReference>
<reference evidence="2 3" key="1">
    <citation type="submission" date="2017-05" db="EMBL/GenBank/DDBJ databases">
        <title>Vagococcus spp. assemblies.</title>
        <authorList>
            <person name="Gulvik C.A."/>
        </authorList>
    </citation>
    <scope>NUCLEOTIDE SEQUENCE [LARGE SCALE GENOMIC DNA]</scope>
    <source>
        <strain evidence="2 3">NCFB 2497</strain>
    </source>
</reference>
<dbReference type="Gene3D" id="3.10.129.10">
    <property type="entry name" value="Hotdog Thioesterase"/>
    <property type="match status" value="1"/>
</dbReference>
<evidence type="ECO:0000313" key="3">
    <source>
        <dbReference type="Proteomes" id="UP000288197"/>
    </source>
</evidence>
<accession>A0A369AV11</accession>
<evidence type="ECO:0000259" key="1">
    <source>
        <dbReference type="Pfam" id="PF01575"/>
    </source>
</evidence>
<keyword evidence="3" id="KW-1185">Reference proteome</keyword>
<dbReference type="Pfam" id="PF01575">
    <property type="entry name" value="MaoC_dehydratas"/>
    <property type="match status" value="1"/>
</dbReference>
<dbReference type="AlphaFoldDB" id="A0A369AV11"/>
<dbReference type="PANTHER" id="PTHR43664">
    <property type="entry name" value="MONOAMINE OXIDASE-RELATED"/>
    <property type="match status" value="1"/>
</dbReference>
<dbReference type="GeneID" id="63146687"/>
<feature type="domain" description="MaoC-like" evidence="1">
    <location>
        <begin position="13"/>
        <end position="114"/>
    </location>
</feature>
<name>A0A369AV11_9ENTE</name>
<gene>
    <name evidence="2" type="ORF">CBF32_08060</name>
</gene>